<dbReference type="PANTHER" id="PTHR30313:SF2">
    <property type="entry name" value="DNA PRIMASE"/>
    <property type="match status" value="1"/>
</dbReference>
<dbReference type="InterPro" id="IPR036977">
    <property type="entry name" value="DNA_primase_Znf_CHC2"/>
</dbReference>
<keyword evidence="1" id="KW-0479">Metal-binding</keyword>
<dbReference type="SUPFAM" id="SSF57783">
    <property type="entry name" value="Zinc beta-ribbon"/>
    <property type="match status" value="1"/>
</dbReference>
<evidence type="ECO:0000313" key="7">
    <source>
        <dbReference type="Proteomes" id="UP000532010"/>
    </source>
</evidence>
<evidence type="ECO:0000259" key="5">
    <source>
        <dbReference type="SMART" id="SM00400"/>
    </source>
</evidence>
<feature type="domain" description="Zinc finger CHC2-type" evidence="5">
    <location>
        <begin position="33"/>
        <end position="87"/>
    </location>
</feature>
<keyword evidence="7" id="KW-1185">Reference proteome</keyword>
<keyword evidence="2" id="KW-0863">Zinc-finger</keyword>
<dbReference type="InterPro" id="IPR050219">
    <property type="entry name" value="DnaG_primase"/>
</dbReference>
<dbReference type="AlphaFoldDB" id="A0A7W4VI44"/>
<dbReference type="PANTHER" id="PTHR30313">
    <property type="entry name" value="DNA PRIMASE"/>
    <property type="match status" value="1"/>
</dbReference>
<dbReference type="GO" id="GO:0008270">
    <property type="term" value="F:zinc ion binding"/>
    <property type="evidence" value="ECO:0007669"/>
    <property type="project" value="UniProtKB-KW"/>
</dbReference>
<keyword evidence="3" id="KW-0862">Zinc</keyword>
<dbReference type="Gene3D" id="3.90.580.10">
    <property type="entry name" value="Zinc finger, CHC2-type domain"/>
    <property type="match status" value="1"/>
</dbReference>
<protein>
    <recommendedName>
        <fullName evidence="5">Zinc finger CHC2-type domain-containing protein</fullName>
    </recommendedName>
</protein>
<comment type="caution">
    <text evidence="6">The sequence shown here is derived from an EMBL/GenBank/DDBJ whole genome shotgun (WGS) entry which is preliminary data.</text>
</comment>
<dbReference type="RefSeq" id="WP_183447079.1">
    <property type="nucleotide sequence ID" value="NZ_JACHWB010000001.1"/>
</dbReference>
<dbReference type="InterPro" id="IPR002694">
    <property type="entry name" value="Znf_CHC2"/>
</dbReference>
<feature type="region of interest" description="Disordered" evidence="4">
    <location>
        <begin position="386"/>
        <end position="409"/>
    </location>
</feature>
<dbReference type="SMART" id="SM00400">
    <property type="entry name" value="ZnF_CHCC"/>
    <property type="match status" value="1"/>
</dbReference>
<organism evidence="6 7">
    <name type="scientific">Microvirga lupini</name>
    <dbReference type="NCBI Taxonomy" id="420324"/>
    <lineage>
        <taxon>Bacteria</taxon>
        <taxon>Pseudomonadati</taxon>
        <taxon>Pseudomonadota</taxon>
        <taxon>Alphaproteobacteria</taxon>
        <taxon>Hyphomicrobiales</taxon>
        <taxon>Methylobacteriaceae</taxon>
        <taxon>Microvirga</taxon>
    </lineage>
</organism>
<sequence>MAQVPASTIERAKADIVGTISKYLELKKVGQEYEACCPFHSEKTPSFRVVPEKRFFYCFGCGAGGDATDFVQDFESIGFRDAIARIVNDQSIGDAVPKARQTVKKEVEAEWEPVVPVPANIKQRPMDTFNRRKGGEWERLVSSKRWEYRDANGGLIGYICRFELPGGGKDVIPQTYCVNKQTGEMRWKWLSFAKPRPIYGLDKLAKHPLAQVILAEGEKAADAAQALYEAAGISRDKLVVVSWPGGGKAVPHVDWSPLAGRNVGLWPDADQKPYVDTHPKAGQLMPFIEQPGAVCMLDIAERIEGQVNSLKFIMPPEGVEDGWDLADALPAGFNLLAHTRAAAMPIADFREKHVPAAEPEQIMPWDDEPDADDIALACGVDPAPVAEQQAQAPAPAAPQPKPAPGDDWEDPLIKNGHFTILGYDRGKYYFFVHEKRQVMAYQKGDFSDAGMLELAEINWWEEHFPGERGSMNKKMALNWIFRTANRRGVYDPERVRGRGAWTDNKRAVFHHGGHLTVDGVYTDITAMRSAYVYQVERSIPAPAVEPMTDEEGSWLVSVAEMARWSMAGSAALLAGFVMLAPICGALPWRSHIWLTGGAGSGKSTLQSKYAASLLRGVSVYATGDSTEPGIRQSLQADSLPVLIDEIESNNDNDKRRVENIIGMIRKTSTESQAQTLKGTVSGDGQSFHVRSMFCLASINVNMPSKADTDRLTKLVLRPPIADSRDHWDKLEAELNKIEEDEDISSRLLARALGMMPVILETVKVFRRAAAKHFGTQRQGDQFGTLLAGSWCLQKSTVPSEEEAMVLIRGYNWNEHVEDNDQDDAARAVEALLGAKLRAKSLGGSTDEYSVYELIRECSPMHRHNVIDVGVADATLKRHGIRVEHATGELWFGTSVTNLVQMASGMSFVTDLRGQLLRVKGAKRISGSKKFNGSDSKVVSIPLDPILGDEKEAGSSDDLPI</sequence>
<evidence type="ECO:0000256" key="3">
    <source>
        <dbReference type="ARBA" id="ARBA00022833"/>
    </source>
</evidence>
<dbReference type="GO" id="GO:0006269">
    <property type="term" value="P:DNA replication, synthesis of primer"/>
    <property type="evidence" value="ECO:0007669"/>
    <property type="project" value="TreeGrafter"/>
</dbReference>
<accession>A0A7W4VI44</accession>
<dbReference type="GO" id="GO:0003677">
    <property type="term" value="F:DNA binding"/>
    <property type="evidence" value="ECO:0007669"/>
    <property type="project" value="InterPro"/>
</dbReference>
<evidence type="ECO:0000256" key="1">
    <source>
        <dbReference type="ARBA" id="ARBA00022723"/>
    </source>
</evidence>
<dbReference type="GO" id="GO:0005737">
    <property type="term" value="C:cytoplasm"/>
    <property type="evidence" value="ECO:0007669"/>
    <property type="project" value="TreeGrafter"/>
</dbReference>
<dbReference type="Pfam" id="PF01807">
    <property type="entry name" value="Zn_ribbon_DnaG"/>
    <property type="match status" value="1"/>
</dbReference>
<dbReference type="EMBL" id="JACHWB010000001">
    <property type="protein sequence ID" value="MBB3017621.1"/>
    <property type="molecule type" value="Genomic_DNA"/>
</dbReference>
<gene>
    <name evidence="6" type="ORF">FHR70_000661</name>
</gene>
<evidence type="ECO:0000313" key="6">
    <source>
        <dbReference type="EMBL" id="MBB3017621.1"/>
    </source>
</evidence>
<name>A0A7W4VI44_9HYPH</name>
<dbReference type="GO" id="GO:0003899">
    <property type="term" value="F:DNA-directed RNA polymerase activity"/>
    <property type="evidence" value="ECO:0007669"/>
    <property type="project" value="InterPro"/>
</dbReference>
<evidence type="ECO:0000256" key="2">
    <source>
        <dbReference type="ARBA" id="ARBA00022771"/>
    </source>
</evidence>
<evidence type="ECO:0000256" key="4">
    <source>
        <dbReference type="SAM" id="MobiDB-lite"/>
    </source>
</evidence>
<dbReference type="Proteomes" id="UP000532010">
    <property type="component" value="Unassembled WGS sequence"/>
</dbReference>
<reference evidence="6 7" key="1">
    <citation type="submission" date="2020-08" db="EMBL/GenBank/DDBJ databases">
        <title>The Agave Microbiome: Exploring the role of microbial communities in plant adaptations to desert environments.</title>
        <authorList>
            <person name="Partida-Martinez L.P."/>
        </authorList>
    </citation>
    <scope>NUCLEOTIDE SEQUENCE [LARGE SCALE GENOMIC DNA]</scope>
    <source>
        <strain evidence="6 7">AT3.9</strain>
    </source>
</reference>
<proteinExistence type="predicted"/>